<accession>A0ABX2F7U2</accession>
<keyword evidence="2" id="KW-1185">Reference proteome</keyword>
<dbReference type="SUPFAM" id="SSF54909">
    <property type="entry name" value="Dimeric alpha+beta barrel"/>
    <property type="match status" value="1"/>
</dbReference>
<gene>
    <name evidence="1" type="ORF">GC106_44470</name>
</gene>
<dbReference type="InterPro" id="IPR038474">
    <property type="entry name" value="Polyketide_synth_cyclase_sf"/>
</dbReference>
<reference evidence="1 2" key="1">
    <citation type="submission" date="2020-01" db="EMBL/GenBank/DDBJ databases">
        <title>Kibdelosporangium persica a novel Actinomycetes from a hot desert in Iran.</title>
        <authorList>
            <person name="Safaei N."/>
            <person name="Zaburannyi N."/>
            <person name="Mueller R."/>
            <person name="Wink J."/>
        </authorList>
    </citation>
    <scope>NUCLEOTIDE SEQUENCE [LARGE SCALE GENOMIC DNA]</scope>
    <source>
        <strain evidence="1 2">4NS15</strain>
    </source>
</reference>
<protein>
    <submittedName>
        <fullName evidence="1">Tetracenomycin polyketide synthesis protein TcmI</fullName>
    </submittedName>
</protein>
<dbReference type="RefSeq" id="WP_173134579.1">
    <property type="nucleotide sequence ID" value="NZ_CBCSGW010000010.1"/>
</dbReference>
<proteinExistence type="predicted"/>
<sequence>MYTTLIVGRMNPDEKELIAGHFAEFDKSEMPHLMGTRRRELFNYNDLYFHLQQFDDDHDSGKAIRNAMDHPLFVDISNKLVAMIDPYDPKTWKQPTDAIAKAFYRWQP</sequence>
<dbReference type="Proteomes" id="UP000763557">
    <property type="component" value="Unassembled WGS sequence"/>
</dbReference>
<evidence type="ECO:0000313" key="1">
    <source>
        <dbReference type="EMBL" id="NRN67214.1"/>
    </source>
</evidence>
<dbReference type="EMBL" id="JAAATY010000013">
    <property type="protein sequence ID" value="NRN67214.1"/>
    <property type="molecule type" value="Genomic_DNA"/>
</dbReference>
<dbReference type="Gene3D" id="3.30.70.1090">
    <property type="entry name" value="Dimeric alpha+beta barrel"/>
    <property type="match status" value="1"/>
</dbReference>
<organism evidence="1 2">
    <name type="scientific">Kibdelosporangium persicum</name>
    <dbReference type="NCBI Taxonomy" id="2698649"/>
    <lineage>
        <taxon>Bacteria</taxon>
        <taxon>Bacillati</taxon>
        <taxon>Actinomycetota</taxon>
        <taxon>Actinomycetes</taxon>
        <taxon>Pseudonocardiales</taxon>
        <taxon>Pseudonocardiaceae</taxon>
        <taxon>Kibdelosporangium</taxon>
    </lineage>
</organism>
<dbReference type="Pfam" id="PF04673">
    <property type="entry name" value="Cyclase_polyket"/>
    <property type="match status" value="1"/>
</dbReference>
<dbReference type="InterPro" id="IPR006765">
    <property type="entry name" value="Polyketide_synth_cyclase"/>
</dbReference>
<evidence type="ECO:0000313" key="2">
    <source>
        <dbReference type="Proteomes" id="UP000763557"/>
    </source>
</evidence>
<comment type="caution">
    <text evidence="1">The sequence shown here is derived from an EMBL/GenBank/DDBJ whole genome shotgun (WGS) entry which is preliminary data.</text>
</comment>
<dbReference type="InterPro" id="IPR011008">
    <property type="entry name" value="Dimeric_a/b-barrel"/>
</dbReference>
<name>A0ABX2F7U2_9PSEU</name>